<reference evidence="3" key="1">
    <citation type="submission" date="2021-01" db="EMBL/GenBank/DDBJ databases">
        <title>Genome sequence of strain Noviherbaspirillum sp. DKR-6.</title>
        <authorList>
            <person name="Chaudhary D.K."/>
        </authorList>
    </citation>
    <scope>NUCLEOTIDE SEQUENCE</scope>
    <source>
        <strain evidence="3">DKR-6</strain>
    </source>
</reference>
<dbReference type="Pfam" id="PF05860">
    <property type="entry name" value="TPS"/>
    <property type="match status" value="1"/>
</dbReference>
<feature type="compositionally biased region" description="Polar residues" evidence="1">
    <location>
        <begin position="2802"/>
        <end position="2821"/>
    </location>
</feature>
<feature type="compositionally biased region" description="Low complexity" evidence="1">
    <location>
        <begin position="3084"/>
        <end position="3172"/>
    </location>
</feature>
<keyword evidence="4" id="KW-1185">Reference proteome</keyword>
<dbReference type="GO" id="GO:0003824">
    <property type="term" value="F:catalytic activity"/>
    <property type="evidence" value="ECO:0007669"/>
    <property type="project" value="UniProtKB-ARBA"/>
</dbReference>
<feature type="region of interest" description="Disordered" evidence="1">
    <location>
        <begin position="3073"/>
        <end position="3172"/>
    </location>
</feature>
<dbReference type="NCBIfam" id="TIGR01901">
    <property type="entry name" value="adhes_NPXG"/>
    <property type="match status" value="1"/>
</dbReference>
<feature type="compositionally biased region" description="Low complexity" evidence="1">
    <location>
        <begin position="2755"/>
        <end position="2794"/>
    </location>
</feature>
<gene>
    <name evidence="3" type="ORF">JJB74_30510</name>
</gene>
<dbReference type="Pfam" id="PF13018">
    <property type="entry name" value="ESPR"/>
    <property type="match status" value="1"/>
</dbReference>
<comment type="caution">
    <text evidence="3">The sequence shown here is derived from an EMBL/GenBank/DDBJ whole genome shotgun (WGS) entry which is preliminary data.</text>
</comment>
<feature type="compositionally biased region" description="Basic and acidic residues" evidence="1">
    <location>
        <begin position="2902"/>
        <end position="2912"/>
    </location>
</feature>
<feature type="region of interest" description="Disordered" evidence="1">
    <location>
        <begin position="2077"/>
        <end position="2096"/>
    </location>
</feature>
<dbReference type="Proteomes" id="UP000622890">
    <property type="component" value="Unassembled WGS sequence"/>
</dbReference>
<feature type="region of interest" description="Disordered" evidence="1">
    <location>
        <begin position="2525"/>
        <end position="2547"/>
    </location>
</feature>
<evidence type="ECO:0000259" key="2">
    <source>
        <dbReference type="SMART" id="SM00912"/>
    </source>
</evidence>
<feature type="region of interest" description="Disordered" evidence="1">
    <location>
        <begin position="2677"/>
        <end position="2717"/>
    </location>
</feature>
<dbReference type="InterPro" id="IPR025157">
    <property type="entry name" value="Hemagglutinin_rpt"/>
</dbReference>
<feature type="region of interest" description="Disordered" evidence="1">
    <location>
        <begin position="2751"/>
        <end position="2825"/>
    </location>
</feature>
<evidence type="ECO:0000313" key="4">
    <source>
        <dbReference type="Proteomes" id="UP000622890"/>
    </source>
</evidence>
<dbReference type="SMART" id="SM00912">
    <property type="entry name" value="Haemagg_act"/>
    <property type="match status" value="1"/>
</dbReference>
<dbReference type="InterPro" id="IPR012334">
    <property type="entry name" value="Pectin_lyas_fold"/>
</dbReference>
<name>A0A934T480_9BURK</name>
<feature type="compositionally biased region" description="Low complexity" evidence="1">
    <location>
        <begin position="2385"/>
        <end position="2396"/>
    </location>
</feature>
<accession>A0A934T480</accession>
<dbReference type="EMBL" id="JAEPBG010000032">
    <property type="protein sequence ID" value="MBK4738968.1"/>
    <property type="molecule type" value="Genomic_DNA"/>
</dbReference>
<sequence length="3172" mass="307564">MNKHASMNRAFRLIWSAARGAYIVAPETARGHGKSGRAITAIAALGFAGLASAQVVPATTVIPVPGKTNAYISPNGVPVVNINTANAAGVSHNQYNRYDVEANGLVLNNGNTTQSARQSQLAGQVVANTNLSAEARVILNEVVSTNRSTLAGFTEVLGSRADVIVANPYGITCSGCGFINSDRVTLTTGAPRFGYDGSVAGFDVRRGDILINGGGLNASAQQILDLVTRSLRIEAPINTAAGGSLGIVTGNNAWSYDSRNVTGSTTPDGAAPAYAIDSTALGGMYAGRIRIIATEAGVGVRMLGDAAASVDDFRLDAAGRVQLQGKVSAAHDLQLAQHGDAGVASIEVSGSNASLTSGNDLALASDGGVTLNEGLVKANGNLALQARSLNDVSSSSAGRSAAGNLSANISDAATVDGTSWSAGNTLAVHAGSLTVGGAGNADSSFVSGSNATAPEKSMSIVADGNLSLDRARLVAASDMNLAAQGGALHAGAAVDAESAGNMALTAKTSFDNSGKLLAAQSLQLSAADANTVLAASNAGVMQAANAMTIGAAGMPVALNNAASGQVLAEHIAFNGTTLENSGVIQANSALNVAASGTVSNGSGATLLAQNNGAVVNLNAGSLVNAGTLQSGGTLNATTAGAIGNSGTVQAAGGAMTLAADSVSNSGTLAASGDAALSASGAIANSGLLQAANVALTTNSGLANSGAGSRILAAGNLAIGGNGETLSNEGLLQAGQALTVGDGAHAASSIDNRVSGVMLGNTLTANTGSLANAGTMQGNAGVAVNAGYALNNAGSGVILNTAAGADISLQAASISNAGVLQSARDLQAQATGAWTNSGVVVADNSVALTAGAGIDNSHTVQGGNAVSMSAGGAVNNSGGVLAQNAGASLTIGAASVTNAGALQSGGAAQITAATGSISNSGVVLADGDVTLAGATAVNNQGAAAKIVSLQDLTITGAVGAFNVSNDGSINAGGDLRFGDATHRVTTLANNAGAGSLGDTLQVTAATINNAGALQGDKGVTIQASGAVTNAASGQVASVQNGANITLNAATLSNAGTMQAAASLNAASSGALSNSGKLVTLGSAGDLSLQGSTLGNSGTVQSAGTAHLSTTSGALTNSGTVQADGDITLSTATALNNSGAASKILGANNVKITAPGSGFTLANDGRIQAAGALAIGESGHKANALTNNAGATLFGGTLQTVGGSVDNSGRIQSMGAGALNASTVYNHGSSSVILLGIDGSDSSITASGLLTNEGAIHGNGNLGVTASGIANTNTAGLSAIGDLTITANSGGISNAGALYAGAKLTGNALGQDITNTSSGTMDGTDIVMSSATFENYNTVIATHDASITTTQAFSNLPTGGVPNVVTASVNYGNVTVPYDTGDYNCNIFGDYCDHVWVFAQNYTVTQKLDASLPIQKGQIIAGNNLAINYGNYGTNTASLISATNVSIGGSGTFNNVDLHLDQIDYARRWRDYKTDSTFGSLNHTYTFPTSGGQFGCNDGGCFAGYASTAGDAANASYALETGRHTIQTFGAGIYATNLVDFTGQHLANLGSPYAASTNAPSVSTANAAGTNKVSAASAAAAASAGKLTGTGKATGASATAMTTVPSANGISFTGLNLSLPSNPNGYFVQATNPNSHFIVETNPLFAVGTNFVGSDYLSVRLGLNPDTVEKRLGDANYEAKLIRDQLVAQTGSNILKGKQSEAAQMQSLMDNAASQAGTLGLAYGKPLTQAQAASLTQDMVWMVEQEVGGQKVLVPVVYLAQSTRDAIETGGPVIAANQTNIKANTVTNTGGVIAGSDKLNITASGDITNTGGKIKGGDVSVTSTGGSIINQTLATTQGGKDFARTTIGATGSIESTGSLNLDAARDITVKGAQVKAGGDATLAAGGAVTFDTIQNKTADATYKSSQGLWGMDKQTSASSVSTTKNIGSGLETGGNLQIKSGGDTTIAGSQVKVGGDLGVNAGGNLNVVSRQDTVETTSTNTHSGLGVGGGLYGTSTTTTDKFKGTNVASGIEVGGNADLNTANTLTLQGSKLKVDGDARIGANDVQVLAGQDVERSTTKTSTTSFLKIAASGDAGAGAGAGAGASSGSAASNGKGGAAASAGAQANAAAGAQANANGSAGLTLAETSTTTTTDYKSHAVGSQIDVGNNLTVDSKKSITLQGATVNSGGDTTLKAKDVNILASQDVSTSSTKTTTTSVGIYVDSANGAQANASAGAQAGAQAAASGKQGGTASASAQASAGAQANASANSDTTIDLVRTKTTETDSLNISNNGSSINAGGKLKIAAGDGLTVQSSDLGGDKGVSLQAKDMKFVAAQDVNVTTTKTTSASAGLYISGNADAQANASAGVSAQGSAGGSPLNQSSVGGSANAEAGASASAKLGAGYQAKVTTETSTEGSTTARVSTIRSGSGDIERTAQNGITDVGTAIEAAGDFKQSAKTIDSRAAANTSFSSSSSETNSARVGVYASADAGASAGASGQASSNSFGGAPKAGAEASANASLGIEGQYTNEKNSASSASSQAVVSTIKAGGKVSSTSSEKTTLEGTQISGDGGVSLAAKDIDFKAAKNTETSSSKSSTIDAHAHVAANLGSDGEVTGGLGGGYASDKSASSSSTAVVGGIQSGGNLTIKTQNDARFEGTDINAAGNATVKAGGNLKFDAAKNTSTSSSDSMNVSADLELSKSKGADGSGKGAGLSAEGGFAKDKSSSSEAVTGNIASGGKLTLSAGKDATFEGTSVSSGGDATIAAKGNVDFKAAQNTSSSESSNLSAGVDMSMSSSSNSAKGTSSSSKSAGISAEGGYSREKSSEAVTGSIDSGGNLKIQSGGNASFEGTDIAAAGKAAVKAGGDVNFKAAESTSQSVGVSASIGAEGSSTKSTGPAEGAGAAGTAKPAASPAAGAAAAAGGAKPKTETETEKKGSFGLEAGFENSTERTGGSIKAGQGGLQVSSGGNASFEGTQVKSQGDIGVAAKGNVNITAAKSTSAGMSASLEGEGGKKNNSAKPEEKSSSAGAGVGIEGGVSSRNDGASFASDGKLAIASGGKTQMVNADIKADGGTQIAAAGGLTQSRATDVDVGLKMGGKGSVESEAARPKAQPAAAPAGAAAAAAMAPVKSPTSAAAEAAPPQAQQAPAKAETKPGAPAKPEAAKTAKAPAAKPAPTKPAAKPAKKGAQAAEASAKP</sequence>
<feature type="compositionally biased region" description="Polar residues" evidence="1">
    <location>
        <begin position="2938"/>
        <end position="2951"/>
    </location>
</feature>
<feature type="region of interest" description="Disordered" evidence="1">
    <location>
        <begin position="2971"/>
        <end position="3023"/>
    </location>
</feature>
<feature type="region of interest" description="Disordered" evidence="1">
    <location>
        <begin position="2849"/>
        <end position="2951"/>
    </location>
</feature>
<dbReference type="InterPro" id="IPR011050">
    <property type="entry name" value="Pectin_lyase_fold/virulence"/>
</dbReference>
<evidence type="ECO:0000256" key="1">
    <source>
        <dbReference type="SAM" id="MobiDB-lite"/>
    </source>
</evidence>
<dbReference type="RefSeq" id="WP_200598339.1">
    <property type="nucleotide sequence ID" value="NZ_JAEPBG010000032.1"/>
</dbReference>
<dbReference type="SMART" id="SM00710">
    <property type="entry name" value="PbH1"/>
    <property type="match status" value="10"/>
</dbReference>
<organism evidence="3 4">
    <name type="scientific">Noviherbaspirillum pedocola</name>
    <dbReference type="NCBI Taxonomy" id="2801341"/>
    <lineage>
        <taxon>Bacteria</taxon>
        <taxon>Pseudomonadati</taxon>
        <taxon>Pseudomonadota</taxon>
        <taxon>Betaproteobacteria</taxon>
        <taxon>Burkholderiales</taxon>
        <taxon>Oxalobacteraceae</taxon>
        <taxon>Noviherbaspirillum</taxon>
    </lineage>
</organism>
<feature type="domain" description="Filamentous haemagglutinin FhaB/tRNA nuclease CdiA-like TPS" evidence="2">
    <location>
        <begin position="74"/>
        <end position="196"/>
    </location>
</feature>
<dbReference type="InterPro" id="IPR008638">
    <property type="entry name" value="FhaB/CdiA-like_TPS"/>
</dbReference>
<feature type="compositionally biased region" description="Low complexity" evidence="1">
    <location>
        <begin position="2083"/>
        <end position="2096"/>
    </location>
</feature>
<dbReference type="InterPro" id="IPR006626">
    <property type="entry name" value="PbH1"/>
</dbReference>
<feature type="compositionally biased region" description="Low complexity" evidence="1">
    <location>
        <begin position="2870"/>
        <end position="2901"/>
    </location>
</feature>
<proteinExistence type="predicted"/>
<feature type="compositionally biased region" description="Polar residues" evidence="1">
    <location>
        <begin position="2529"/>
        <end position="2545"/>
    </location>
</feature>
<protein>
    <submittedName>
        <fullName evidence="3">Hemagglutinin repeat-containing protein</fullName>
    </submittedName>
</protein>
<feature type="region of interest" description="Disordered" evidence="1">
    <location>
        <begin position="2385"/>
        <end position="2412"/>
    </location>
</feature>
<evidence type="ECO:0000313" key="3">
    <source>
        <dbReference type="EMBL" id="MBK4738968.1"/>
    </source>
</evidence>
<dbReference type="Pfam" id="PF13332">
    <property type="entry name" value="Fil_haemagg_2"/>
    <property type="match status" value="7"/>
</dbReference>
<dbReference type="InterPro" id="IPR024973">
    <property type="entry name" value="ESPR"/>
</dbReference>
<dbReference type="SUPFAM" id="SSF51126">
    <property type="entry name" value="Pectin lyase-like"/>
    <property type="match status" value="1"/>
</dbReference>
<feature type="region of interest" description="Disordered" evidence="1">
    <location>
        <begin position="2345"/>
        <end position="2365"/>
    </location>
</feature>
<dbReference type="Gene3D" id="2.160.20.10">
    <property type="entry name" value="Single-stranded right-handed beta-helix, Pectin lyase-like"/>
    <property type="match status" value="1"/>
</dbReference>